<proteinExistence type="predicted"/>
<organism evidence="1 2">
    <name type="scientific">Teratosphaeria nubilosa</name>
    <dbReference type="NCBI Taxonomy" id="161662"/>
    <lineage>
        <taxon>Eukaryota</taxon>
        <taxon>Fungi</taxon>
        <taxon>Dikarya</taxon>
        <taxon>Ascomycota</taxon>
        <taxon>Pezizomycotina</taxon>
        <taxon>Dothideomycetes</taxon>
        <taxon>Dothideomycetidae</taxon>
        <taxon>Mycosphaerellales</taxon>
        <taxon>Teratosphaeriaceae</taxon>
        <taxon>Teratosphaeria</taxon>
    </lineage>
</organism>
<protein>
    <recommendedName>
        <fullName evidence="3">Fungal N-terminal domain-containing protein</fullName>
    </recommendedName>
</protein>
<dbReference type="AlphaFoldDB" id="A0A6G1L535"/>
<evidence type="ECO:0008006" key="3">
    <source>
        <dbReference type="Google" id="ProtNLM"/>
    </source>
</evidence>
<evidence type="ECO:0000313" key="2">
    <source>
        <dbReference type="Proteomes" id="UP000799436"/>
    </source>
</evidence>
<gene>
    <name evidence="1" type="ORF">EJ03DRAFT_144671</name>
</gene>
<dbReference type="OrthoDB" id="10298177at2759"/>
<dbReference type="EMBL" id="ML995853">
    <property type="protein sequence ID" value="KAF2767679.1"/>
    <property type="molecule type" value="Genomic_DNA"/>
</dbReference>
<reference evidence="1" key="1">
    <citation type="journal article" date="2020" name="Stud. Mycol.">
        <title>101 Dothideomycetes genomes: a test case for predicting lifestyles and emergence of pathogens.</title>
        <authorList>
            <person name="Haridas S."/>
            <person name="Albert R."/>
            <person name="Binder M."/>
            <person name="Bloem J."/>
            <person name="Labutti K."/>
            <person name="Salamov A."/>
            <person name="Andreopoulos B."/>
            <person name="Baker S."/>
            <person name="Barry K."/>
            <person name="Bills G."/>
            <person name="Bluhm B."/>
            <person name="Cannon C."/>
            <person name="Castanera R."/>
            <person name="Culley D."/>
            <person name="Daum C."/>
            <person name="Ezra D."/>
            <person name="Gonzalez J."/>
            <person name="Henrissat B."/>
            <person name="Kuo A."/>
            <person name="Liang C."/>
            <person name="Lipzen A."/>
            <person name="Lutzoni F."/>
            <person name="Magnuson J."/>
            <person name="Mondo S."/>
            <person name="Nolan M."/>
            <person name="Ohm R."/>
            <person name="Pangilinan J."/>
            <person name="Park H.-J."/>
            <person name="Ramirez L."/>
            <person name="Alfaro M."/>
            <person name="Sun H."/>
            <person name="Tritt A."/>
            <person name="Yoshinaga Y."/>
            <person name="Zwiers L.-H."/>
            <person name="Turgeon B."/>
            <person name="Goodwin S."/>
            <person name="Spatafora J."/>
            <person name="Crous P."/>
            <person name="Grigoriev I."/>
        </authorList>
    </citation>
    <scope>NUCLEOTIDE SEQUENCE</scope>
    <source>
        <strain evidence="1">CBS 116005</strain>
    </source>
</reference>
<sequence length="238" mass="25805">MFGISRKTSPCDFPETTVRKISNLNECCNFLSRASVELSKVQQETQQLLASIGELQRVSQALPDNTKESIQAIECSQAVDRCAESCASLAQDIKAWTKSGGGEAISPRLRAVRQQIRLAACSAEITSAKDILSLAISVLKLHALQETNPAAYDEKNPIALAMQHWIHEVSDKSRAACFGAEGLARELETQYARALTRRARGNPSTLANVAGSLEQAEKQKQAYVRVLRSCDAAMGAIG</sequence>
<evidence type="ECO:0000313" key="1">
    <source>
        <dbReference type="EMBL" id="KAF2767679.1"/>
    </source>
</evidence>
<name>A0A6G1L535_9PEZI</name>
<accession>A0A6G1L535</accession>
<keyword evidence="2" id="KW-1185">Reference proteome</keyword>
<dbReference type="Proteomes" id="UP000799436">
    <property type="component" value="Unassembled WGS sequence"/>
</dbReference>